<evidence type="ECO:0000313" key="3">
    <source>
        <dbReference type="Proteomes" id="UP000053831"/>
    </source>
</evidence>
<dbReference type="OrthoDB" id="4155914at2759"/>
<proteinExistence type="predicted"/>
<feature type="region of interest" description="Disordered" evidence="1">
    <location>
        <begin position="357"/>
        <end position="377"/>
    </location>
</feature>
<dbReference type="AlphaFoldDB" id="A0A0M8N4N8"/>
<evidence type="ECO:0000313" key="2">
    <source>
        <dbReference type="EMBL" id="KOS19781.1"/>
    </source>
</evidence>
<accession>A0A0M8N4N8</accession>
<gene>
    <name evidence="2" type="ORF">ESCO_001133</name>
</gene>
<organism evidence="2 3">
    <name type="scientific">Escovopsis weberi</name>
    <dbReference type="NCBI Taxonomy" id="150374"/>
    <lineage>
        <taxon>Eukaryota</taxon>
        <taxon>Fungi</taxon>
        <taxon>Dikarya</taxon>
        <taxon>Ascomycota</taxon>
        <taxon>Pezizomycotina</taxon>
        <taxon>Sordariomycetes</taxon>
        <taxon>Hypocreomycetidae</taxon>
        <taxon>Hypocreales</taxon>
        <taxon>Hypocreaceae</taxon>
        <taxon>Escovopsis</taxon>
    </lineage>
</organism>
<name>A0A0M8N4N8_ESCWE</name>
<evidence type="ECO:0000256" key="1">
    <source>
        <dbReference type="SAM" id="MobiDB-lite"/>
    </source>
</evidence>
<feature type="region of interest" description="Disordered" evidence="1">
    <location>
        <begin position="1"/>
        <end position="97"/>
    </location>
</feature>
<dbReference type="STRING" id="150374.A0A0M8N4N8"/>
<protein>
    <submittedName>
        <fullName evidence="2">Uncharacterized protein</fullName>
    </submittedName>
</protein>
<sequence length="409" mass="44704">MAPATGAPPSRRTTELDRALPQLPTGYRTDANVAPTTGSPPGAASMQPGQPPGTPSMQQYRGADRASQLDGTAPSVDPGRNSPQPSTTTQERESEGDKAFKELLTKYKHVKRLYFDGRAQIEQLSGQVEHLQNAVANQRMSSSRTALDDNEYSTRFSRLNGAINNLSFNIRKDWRSVPPWLEKYVSADALKTGKQEMTAVGRAVISRWVLEELFNKCFHPDLETTLSAQLKDVELGIRASAPTMHSQEEVDAHTAKVVSWRMTTLDGLQQRLTAAGTTENRQLLITKATSNLTACLYQHLSNPPPHGVEGSTSTIVELAVSIAANLPKESRDVSVTYPMPGDVLQPHLMEVEKAGLPALEGQKTKTEGDAEAEKKESFSSDASRVRFAAFLALEVKGRQVLMKAPVWTL</sequence>
<feature type="compositionally biased region" description="Basic and acidic residues" evidence="1">
    <location>
        <begin position="362"/>
        <end position="377"/>
    </location>
</feature>
<dbReference type="EMBL" id="LGSR01000020">
    <property type="protein sequence ID" value="KOS19781.1"/>
    <property type="molecule type" value="Genomic_DNA"/>
</dbReference>
<comment type="caution">
    <text evidence="2">The sequence shown here is derived from an EMBL/GenBank/DDBJ whole genome shotgun (WGS) entry which is preliminary data.</text>
</comment>
<reference evidence="2 3" key="1">
    <citation type="submission" date="2015-07" db="EMBL/GenBank/DDBJ databases">
        <title>The genome of the fungus Escovopsis weberi, a specialized disease agent of ant agriculture.</title>
        <authorList>
            <person name="de Man T.J."/>
            <person name="Stajich J.E."/>
            <person name="Kubicek C.P."/>
            <person name="Chenthamara K."/>
            <person name="Atanasova L."/>
            <person name="Druzhinina I.S."/>
            <person name="Birnbaum S."/>
            <person name="Barribeau S.M."/>
            <person name="Teiling C."/>
            <person name="Suen G."/>
            <person name="Currie C."/>
            <person name="Gerardo N.M."/>
        </authorList>
    </citation>
    <scope>NUCLEOTIDE SEQUENCE [LARGE SCALE GENOMIC DNA]</scope>
</reference>
<keyword evidence="3" id="KW-1185">Reference proteome</keyword>
<dbReference type="Proteomes" id="UP000053831">
    <property type="component" value="Unassembled WGS sequence"/>
</dbReference>